<reference evidence="3" key="1">
    <citation type="submission" date="2022-10" db="EMBL/GenBank/DDBJ databases">
        <authorList>
            <person name="Botero Cardona J."/>
        </authorList>
    </citation>
    <scope>NUCLEOTIDE SEQUENCE</scope>
    <source>
        <strain evidence="3">LMG 31819</strain>
        <strain evidence="2">R-53529</strain>
    </source>
</reference>
<evidence type="ECO:0000313" key="5">
    <source>
        <dbReference type="Proteomes" id="UP001154259"/>
    </source>
</evidence>
<evidence type="ECO:0000256" key="1">
    <source>
        <dbReference type="SAM" id="Phobius"/>
    </source>
</evidence>
<dbReference type="Proteomes" id="UP001154259">
    <property type="component" value="Unassembled WGS sequence"/>
</dbReference>
<accession>A0A9W4TMS1</accession>
<dbReference type="EMBL" id="CAMXCM010000001">
    <property type="protein sequence ID" value="CAI3930554.1"/>
    <property type="molecule type" value="Genomic_DNA"/>
</dbReference>
<protein>
    <submittedName>
        <fullName evidence="3">TPR-like repeat domain (TPR1)</fullName>
    </submittedName>
</protein>
<name>A0A9W4TMS1_9PROT</name>
<dbReference type="AlphaFoldDB" id="A0A9W4TMS1"/>
<evidence type="ECO:0000313" key="4">
    <source>
        <dbReference type="Proteomes" id="UP001154255"/>
    </source>
</evidence>
<evidence type="ECO:0000313" key="3">
    <source>
        <dbReference type="EMBL" id="CAI3930554.1"/>
    </source>
</evidence>
<gene>
    <name evidence="2" type="ORF">R53529_LOCUS486</name>
    <name evidence="3" type="ORF">R53530_LOCUS615</name>
</gene>
<feature type="transmembrane region" description="Helical" evidence="1">
    <location>
        <begin position="25"/>
        <end position="43"/>
    </location>
</feature>
<dbReference type="RefSeq" id="WP_271788931.1">
    <property type="nucleotide sequence ID" value="NZ_CAMXCM010000001.1"/>
</dbReference>
<sequence length="234" mass="26041">MSEDLLKEIDADLRAERIKNTARRYVAFVVVLIIVAVAALGIWQYKSWQYRKAVEQASFSYFNITQPIIAAIPGQSISDATKITAISQLKTLSAKSPQAVRALAQLEQAGLLADQSKVKEASIVWENLRGDKTAPSDLRSLAGLLWIQHHLDTAPPSDLRNRINELLGQQTPWYGLLKESEALLNLRTGKLIEARQIFGQLSIDMNASPSLRERASMMLQIIAHNKTVNKKVSP</sequence>
<keyword evidence="1" id="KW-0472">Membrane</keyword>
<dbReference type="EMBL" id="CAMXCS010000001">
    <property type="protein sequence ID" value="CAI3930348.1"/>
    <property type="molecule type" value="Genomic_DNA"/>
</dbReference>
<comment type="caution">
    <text evidence="3">The sequence shown here is derived from an EMBL/GenBank/DDBJ whole genome shotgun (WGS) entry which is preliminary data.</text>
</comment>
<keyword evidence="1" id="KW-1133">Transmembrane helix</keyword>
<dbReference type="Proteomes" id="UP001154255">
    <property type="component" value="Unassembled WGS sequence"/>
</dbReference>
<evidence type="ECO:0000313" key="2">
    <source>
        <dbReference type="EMBL" id="CAI3930348.1"/>
    </source>
</evidence>
<keyword evidence="5" id="KW-1185">Reference proteome</keyword>
<organism evidence="3 4">
    <name type="scientific">Commensalibacter communis</name>
    <dbReference type="NCBI Taxonomy" id="2972786"/>
    <lineage>
        <taxon>Bacteria</taxon>
        <taxon>Pseudomonadati</taxon>
        <taxon>Pseudomonadota</taxon>
        <taxon>Alphaproteobacteria</taxon>
        <taxon>Acetobacterales</taxon>
        <taxon>Acetobacteraceae</taxon>
    </lineage>
</organism>
<proteinExistence type="predicted"/>
<keyword evidence="1" id="KW-0812">Transmembrane</keyword>